<keyword evidence="2" id="KW-1133">Transmembrane helix</keyword>
<feature type="region of interest" description="Disordered" evidence="1">
    <location>
        <begin position="1"/>
        <end position="52"/>
    </location>
</feature>
<feature type="transmembrane region" description="Helical" evidence="2">
    <location>
        <begin position="68"/>
        <end position="86"/>
    </location>
</feature>
<protein>
    <submittedName>
        <fullName evidence="3">Uncharacterized protein</fullName>
    </submittedName>
</protein>
<name>A0ABT7SDE2_9CELL</name>
<dbReference type="Proteomes" id="UP001529338">
    <property type="component" value="Unassembled WGS sequence"/>
</dbReference>
<sequence>MTEQDPTAQPPAAPAAPQYAGPPSAPQYGGPPAAPQYGAPPSAPQYVAQAQPVPAPERPATITRAVQLMYVGAALSVVGVVIAWASKSQIRDKVASASTSTTLSASDLDALVNVTLAIATVSALVGVGLWIWMAVKNGAGRPWARIVATVLGGLNVASTLSMLPRSAGASVGLSIVSLALAVVILVLLWRPASSEYYRASEAARRA</sequence>
<evidence type="ECO:0000256" key="2">
    <source>
        <dbReference type="SAM" id="Phobius"/>
    </source>
</evidence>
<feature type="transmembrane region" description="Helical" evidence="2">
    <location>
        <begin position="110"/>
        <end position="131"/>
    </location>
</feature>
<keyword evidence="2" id="KW-0472">Membrane</keyword>
<comment type="caution">
    <text evidence="3">The sequence shown here is derived from an EMBL/GenBank/DDBJ whole genome shotgun (WGS) entry which is preliminary data.</text>
</comment>
<accession>A0ABT7SDE2</accession>
<evidence type="ECO:0000313" key="4">
    <source>
        <dbReference type="Proteomes" id="UP001529338"/>
    </source>
</evidence>
<keyword evidence="4" id="KW-1185">Reference proteome</keyword>
<evidence type="ECO:0000313" key="3">
    <source>
        <dbReference type="EMBL" id="MDM7854212.1"/>
    </source>
</evidence>
<evidence type="ECO:0000256" key="1">
    <source>
        <dbReference type="SAM" id="MobiDB-lite"/>
    </source>
</evidence>
<dbReference type="EMBL" id="JAUCGQ010000001">
    <property type="protein sequence ID" value="MDM7854212.1"/>
    <property type="molecule type" value="Genomic_DNA"/>
</dbReference>
<gene>
    <name evidence="3" type="ORF">QRT04_04645</name>
</gene>
<reference evidence="3 4" key="1">
    <citation type="submission" date="2023-06" db="EMBL/GenBank/DDBJ databases">
        <title>Cellulomonas sp. MW4 Whole genome sequence.</title>
        <authorList>
            <person name="Park S."/>
        </authorList>
    </citation>
    <scope>NUCLEOTIDE SEQUENCE [LARGE SCALE GENOMIC DNA]</scope>
    <source>
        <strain evidence="3 4">MW4</strain>
    </source>
</reference>
<dbReference type="RefSeq" id="WP_289453860.1">
    <property type="nucleotide sequence ID" value="NZ_JAUCGQ010000001.1"/>
</dbReference>
<organism evidence="3 4">
    <name type="scientific">Cellulomonas alba</name>
    <dbReference type="NCBI Taxonomy" id="3053467"/>
    <lineage>
        <taxon>Bacteria</taxon>
        <taxon>Bacillati</taxon>
        <taxon>Actinomycetota</taxon>
        <taxon>Actinomycetes</taxon>
        <taxon>Micrococcales</taxon>
        <taxon>Cellulomonadaceae</taxon>
        <taxon>Cellulomonas</taxon>
    </lineage>
</organism>
<feature type="transmembrane region" description="Helical" evidence="2">
    <location>
        <begin position="143"/>
        <end position="163"/>
    </location>
</feature>
<feature type="transmembrane region" description="Helical" evidence="2">
    <location>
        <begin position="169"/>
        <end position="189"/>
    </location>
</feature>
<feature type="compositionally biased region" description="Low complexity" evidence="1">
    <location>
        <begin position="15"/>
        <end position="46"/>
    </location>
</feature>
<proteinExistence type="predicted"/>
<keyword evidence="2" id="KW-0812">Transmembrane</keyword>